<evidence type="ECO:0000313" key="8">
    <source>
        <dbReference type="Proteomes" id="UP000295710"/>
    </source>
</evidence>
<evidence type="ECO:0000256" key="3">
    <source>
        <dbReference type="ARBA" id="ARBA00022989"/>
    </source>
</evidence>
<sequence length="375" mass="41323">MRHLIKYRFIQTVREWSVMFWALAFPIILGTFFFVSFGSGVTGEEMDAIRVAVVEQETDQQEGGAFGEFLEQMDGDTLEIEKVDEKQALKDLKGDEITGIYYTGGGPSLTVAKSDLNTSILKALLDSYNKNAHMIMKIAQDHPERLMQAVEALDGWQTMTEEVSVGGRTMNPNVSYFFALIAYACLSGAFLGVQASLDGQANLSALGARRSVTPTHKLRLVLTDMSVLFFIQFVNIIILTVVVRFAFGIDLGGNIGQILLVDLLGSMIGVSMGIMIGCVGKLSESIKMGLTVVLTLFPGFLAGLMFGNMKNIIEQNCPIINRINPAAVLSDTFYCMGVFDDAERFTRNLMILGLMSVLFIGIAFFAVRRERYDSI</sequence>
<keyword evidence="2 5" id="KW-0812">Transmembrane</keyword>
<feature type="transmembrane region" description="Helical" evidence="5">
    <location>
        <begin position="288"/>
        <end position="307"/>
    </location>
</feature>
<dbReference type="Proteomes" id="UP000295710">
    <property type="component" value="Unassembled WGS sequence"/>
</dbReference>
<evidence type="ECO:0000256" key="4">
    <source>
        <dbReference type="ARBA" id="ARBA00023136"/>
    </source>
</evidence>
<proteinExistence type="predicted"/>
<evidence type="ECO:0000256" key="5">
    <source>
        <dbReference type="SAM" id="Phobius"/>
    </source>
</evidence>
<dbReference type="InterPro" id="IPR013525">
    <property type="entry name" value="ABC2_TM"/>
</dbReference>
<feature type="transmembrane region" description="Helical" evidence="5">
    <location>
        <begin position="20"/>
        <end position="41"/>
    </location>
</feature>
<feature type="domain" description="ABC-2 type transporter transmembrane" evidence="6">
    <location>
        <begin position="16"/>
        <end position="365"/>
    </location>
</feature>
<comment type="subcellular location">
    <subcellularLocation>
        <location evidence="1">Membrane</location>
        <topology evidence="1">Multi-pass membrane protein</topology>
    </subcellularLocation>
</comment>
<feature type="transmembrane region" description="Helical" evidence="5">
    <location>
        <begin position="227"/>
        <end position="247"/>
    </location>
</feature>
<feature type="transmembrane region" description="Helical" evidence="5">
    <location>
        <begin position="259"/>
        <end position="282"/>
    </location>
</feature>
<dbReference type="PANTHER" id="PTHR43027">
    <property type="entry name" value="DOXORUBICIN RESISTANCE ABC TRANSPORTER PERMEASE PROTEIN DRRC-RELATED"/>
    <property type="match status" value="1"/>
</dbReference>
<feature type="transmembrane region" description="Helical" evidence="5">
    <location>
        <begin position="345"/>
        <end position="367"/>
    </location>
</feature>
<organism evidence="7 8">
    <name type="scientific">Extibacter muris</name>
    <dbReference type="NCBI Taxonomy" id="1796622"/>
    <lineage>
        <taxon>Bacteria</taxon>
        <taxon>Bacillati</taxon>
        <taxon>Bacillota</taxon>
        <taxon>Clostridia</taxon>
        <taxon>Lachnospirales</taxon>
        <taxon>Lachnospiraceae</taxon>
        <taxon>Extibacter</taxon>
    </lineage>
</organism>
<feature type="transmembrane region" description="Helical" evidence="5">
    <location>
        <begin position="176"/>
        <end position="197"/>
    </location>
</feature>
<evidence type="ECO:0000313" key="7">
    <source>
        <dbReference type="EMBL" id="TDA23480.1"/>
    </source>
</evidence>
<dbReference type="AlphaFoldDB" id="A0A4V6P6S5"/>
<evidence type="ECO:0000256" key="1">
    <source>
        <dbReference type="ARBA" id="ARBA00004141"/>
    </source>
</evidence>
<protein>
    <submittedName>
        <fullName evidence="7">ABC transporter permease</fullName>
    </submittedName>
</protein>
<dbReference type="GO" id="GO:0140359">
    <property type="term" value="F:ABC-type transporter activity"/>
    <property type="evidence" value="ECO:0007669"/>
    <property type="project" value="InterPro"/>
</dbReference>
<keyword evidence="4 5" id="KW-0472">Membrane</keyword>
<evidence type="ECO:0000259" key="6">
    <source>
        <dbReference type="Pfam" id="PF12698"/>
    </source>
</evidence>
<accession>A0A4V6P6S5</accession>
<dbReference type="RefSeq" id="WP_132274434.1">
    <property type="nucleotide sequence ID" value="NZ_JAOBST010000027.1"/>
</dbReference>
<name>A0A4V6P6S5_9FIRM</name>
<evidence type="ECO:0000256" key="2">
    <source>
        <dbReference type="ARBA" id="ARBA00022692"/>
    </source>
</evidence>
<dbReference type="InterPro" id="IPR052902">
    <property type="entry name" value="ABC-2_transporter"/>
</dbReference>
<reference evidence="7 8" key="1">
    <citation type="journal article" date="2016" name="Nat. Microbiol.">
        <title>The Mouse Intestinal Bacterial Collection (miBC) provides host-specific insight into cultured diversity and functional potential of the gut microbiota.</title>
        <authorList>
            <person name="Lagkouvardos I."/>
            <person name="Pukall R."/>
            <person name="Abt B."/>
            <person name="Foesel B.U."/>
            <person name="Meier-Kolthoff J.P."/>
            <person name="Kumar N."/>
            <person name="Bresciani A."/>
            <person name="Martinez I."/>
            <person name="Just S."/>
            <person name="Ziegler C."/>
            <person name="Brugiroux S."/>
            <person name="Garzetti D."/>
            <person name="Wenning M."/>
            <person name="Bui T.P."/>
            <person name="Wang J."/>
            <person name="Hugenholtz F."/>
            <person name="Plugge C.M."/>
            <person name="Peterson D.A."/>
            <person name="Hornef M.W."/>
            <person name="Baines J.F."/>
            <person name="Smidt H."/>
            <person name="Walter J."/>
            <person name="Kristiansen K."/>
            <person name="Nielsen H.B."/>
            <person name="Haller D."/>
            <person name="Overmann J."/>
            <person name="Stecher B."/>
            <person name="Clavel T."/>
        </authorList>
    </citation>
    <scope>NUCLEOTIDE SEQUENCE [LARGE SCALE GENOMIC DNA]</scope>
    <source>
        <strain evidence="7 8">DSM 28560</strain>
    </source>
</reference>
<dbReference type="Pfam" id="PF12698">
    <property type="entry name" value="ABC2_membrane_3"/>
    <property type="match status" value="1"/>
</dbReference>
<keyword evidence="8" id="KW-1185">Reference proteome</keyword>
<comment type="caution">
    <text evidence="7">The sequence shown here is derived from an EMBL/GenBank/DDBJ whole genome shotgun (WGS) entry which is preliminary data.</text>
</comment>
<dbReference type="GO" id="GO:0016020">
    <property type="term" value="C:membrane"/>
    <property type="evidence" value="ECO:0007669"/>
    <property type="project" value="UniProtKB-SubCell"/>
</dbReference>
<dbReference type="PANTHER" id="PTHR43027:SF1">
    <property type="entry name" value="DOXORUBICIN RESISTANCE ABC TRANSPORTER PERMEASE PROTEIN DRRC-RELATED"/>
    <property type="match status" value="1"/>
</dbReference>
<dbReference type="EMBL" id="SMMX01000001">
    <property type="protein sequence ID" value="TDA23480.1"/>
    <property type="molecule type" value="Genomic_DNA"/>
</dbReference>
<keyword evidence="3 5" id="KW-1133">Transmembrane helix</keyword>
<gene>
    <name evidence="7" type="ORF">E1963_01745</name>
</gene>